<evidence type="ECO:0000259" key="7">
    <source>
        <dbReference type="PROSITE" id="PS50222"/>
    </source>
</evidence>
<evidence type="ECO:0000256" key="1">
    <source>
        <dbReference type="ARBA" id="ARBA00007476"/>
    </source>
</evidence>
<dbReference type="EC" id="2.7.6.5" evidence="2"/>
<dbReference type="SUPFAM" id="SSF47473">
    <property type="entry name" value="EF-hand"/>
    <property type="match status" value="1"/>
</dbReference>
<dbReference type="InterPro" id="IPR018247">
    <property type="entry name" value="EF_Hand_1_Ca_BS"/>
</dbReference>
<dbReference type="GO" id="GO:0005509">
    <property type="term" value="F:calcium ion binding"/>
    <property type="evidence" value="ECO:0007669"/>
    <property type="project" value="InterPro"/>
</dbReference>
<reference evidence="9" key="2">
    <citation type="submission" date="2023-04" db="EMBL/GenBank/DDBJ databases">
        <authorList>
            <person name="Bruccoleri R.E."/>
            <person name="Oakeley E.J."/>
            <person name="Faust A.-M."/>
            <person name="Dessus-Babus S."/>
            <person name="Altorfer M."/>
            <person name="Burckhardt D."/>
            <person name="Oertli M."/>
            <person name="Naumann U."/>
            <person name="Petersen F."/>
            <person name="Wong J."/>
        </authorList>
    </citation>
    <scope>NUCLEOTIDE SEQUENCE</scope>
    <source>
        <strain evidence="9">GSM-AAB239-AS_SAM_17_03QT</strain>
        <tissue evidence="9">Leaf</tissue>
    </source>
</reference>
<dbReference type="GO" id="GO:0005525">
    <property type="term" value="F:GTP binding"/>
    <property type="evidence" value="ECO:0007669"/>
    <property type="project" value="UniProtKB-KW"/>
</dbReference>
<proteinExistence type="inferred from homology"/>
<feature type="domain" description="HD" evidence="8">
    <location>
        <begin position="74"/>
        <end position="174"/>
    </location>
</feature>
<name>A0AAX6EY54_IRIPA</name>
<dbReference type="PROSITE" id="PS00018">
    <property type="entry name" value="EF_HAND_1"/>
    <property type="match status" value="2"/>
</dbReference>
<dbReference type="GO" id="GO:0008728">
    <property type="term" value="F:GTP diphosphokinase activity"/>
    <property type="evidence" value="ECO:0007669"/>
    <property type="project" value="UniProtKB-EC"/>
</dbReference>
<evidence type="ECO:0000313" key="9">
    <source>
        <dbReference type="EMBL" id="KAJ6808858.1"/>
    </source>
</evidence>
<feature type="domain" description="EF-hand" evidence="7">
    <location>
        <begin position="433"/>
        <end position="460"/>
    </location>
</feature>
<evidence type="ECO:0000256" key="3">
    <source>
        <dbReference type="ARBA" id="ARBA00022837"/>
    </source>
</evidence>
<reference evidence="9" key="1">
    <citation type="journal article" date="2023" name="GigaByte">
        <title>Genome assembly of the bearded iris, Iris pallida Lam.</title>
        <authorList>
            <person name="Bruccoleri R.E."/>
            <person name="Oakeley E.J."/>
            <person name="Faust A.M.E."/>
            <person name="Altorfer M."/>
            <person name="Dessus-Babus S."/>
            <person name="Burckhardt D."/>
            <person name="Oertli M."/>
            <person name="Naumann U."/>
            <person name="Petersen F."/>
            <person name="Wong J."/>
        </authorList>
    </citation>
    <scope>NUCLEOTIDE SEQUENCE</scope>
    <source>
        <strain evidence="9">GSM-AAB239-AS_SAM_17_03QT</strain>
    </source>
</reference>
<dbReference type="SMART" id="SM00954">
    <property type="entry name" value="RelA_SpoT"/>
    <property type="match status" value="1"/>
</dbReference>
<dbReference type="PROSITE" id="PS50222">
    <property type="entry name" value="EF_HAND_2"/>
    <property type="match status" value="1"/>
</dbReference>
<dbReference type="Pfam" id="PF04607">
    <property type="entry name" value="RelA_SpoT"/>
    <property type="match status" value="1"/>
</dbReference>
<dbReference type="CDD" id="cd05399">
    <property type="entry name" value="NT_Rel-Spo_like"/>
    <property type="match status" value="1"/>
</dbReference>
<keyword evidence="4" id="KW-0346">Stress response</keyword>
<evidence type="ECO:0000313" key="10">
    <source>
        <dbReference type="Proteomes" id="UP001140949"/>
    </source>
</evidence>
<dbReference type="Pfam" id="PF13328">
    <property type="entry name" value="HD_4"/>
    <property type="match status" value="1"/>
</dbReference>
<dbReference type="AlphaFoldDB" id="A0AAX6EY54"/>
<dbReference type="InterPro" id="IPR043519">
    <property type="entry name" value="NT_sf"/>
</dbReference>
<dbReference type="InterPro" id="IPR002048">
    <property type="entry name" value="EF_hand_dom"/>
</dbReference>
<organism evidence="9 10">
    <name type="scientific">Iris pallida</name>
    <name type="common">Sweet iris</name>
    <dbReference type="NCBI Taxonomy" id="29817"/>
    <lineage>
        <taxon>Eukaryota</taxon>
        <taxon>Viridiplantae</taxon>
        <taxon>Streptophyta</taxon>
        <taxon>Embryophyta</taxon>
        <taxon>Tracheophyta</taxon>
        <taxon>Spermatophyta</taxon>
        <taxon>Magnoliopsida</taxon>
        <taxon>Liliopsida</taxon>
        <taxon>Asparagales</taxon>
        <taxon>Iridaceae</taxon>
        <taxon>Iridoideae</taxon>
        <taxon>Irideae</taxon>
        <taxon>Iris</taxon>
    </lineage>
</organism>
<accession>A0AAX6EY54</accession>
<evidence type="ECO:0000259" key="8">
    <source>
        <dbReference type="PROSITE" id="PS51831"/>
    </source>
</evidence>
<dbReference type="InterPro" id="IPR006674">
    <property type="entry name" value="HD_domain"/>
</dbReference>
<dbReference type="Pfam" id="PF13499">
    <property type="entry name" value="EF-hand_7"/>
    <property type="match status" value="1"/>
</dbReference>
<dbReference type="SUPFAM" id="SSF81301">
    <property type="entry name" value="Nucleotidyltransferase"/>
    <property type="match status" value="1"/>
</dbReference>
<dbReference type="PROSITE" id="PS51831">
    <property type="entry name" value="HD"/>
    <property type="match status" value="1"/>
</dbReference>
<dbReference type="Gene3D" id="3.30.460.10">
    <property type="entry name" value="Beta Polymerase, domain 2"/>
    <property type="match status" value="1"/>
</dbReference>
<dbReference type="PANTHER" id="PTHR21262:SF12">
    <property type="entry name" value="GTP DIPHOSPHOKINASE CRSH, CHLOROPLASTIC-RELATED"/>
    <property type="match status" value="1"/>
</dbReference>
<dbReference type="GO" id="GO:0015969">
    <property type="term" value="P:guanosine tetraphosphate metabolic process"/>
    <property type="evidence" value="ECO:0007669"/>
    <property type="project" value="InterPro"/>
</dbReference>
<comment type="similarity">
    <text evidence="1">Belongs to the RelA/SpoT family.</text>
</comment>
<dbReference type="Gene3D" id="1.10.3210.10">
    <property type="entry name" value="Hypothetical protein af1432"/>
    <property type="match status" value="1"/>
</dbReference>
<keyword evidence="10" id="KW-1185">Reference proteome</keyword>
<dbReference type="SUPFAM" id="SSF109604">
    <property type="entry name" value="HD-domain/PDEase-like"/>
    <property type="match status" value="1"/>
</dbReference>
<keyword evidence="5" id="KW-0547">Nucleotide-binding</keyword>
<keyword evidence="3" id="KW-0106">Calcium</keyword>
<protein>
    <recommendedName>
        <fullName evidence="2">GTP diphosphokinase</fullName>
        <ecNumber evidence="2">2.7.6.5</ecNumber>
    </recommendedName>
</protein>
<evidence type="ECO:0000256" key="6">
    <source>
        <dbReference type="SAM" id="MobiDB-lite"/>
    </source>
</evidence>
<dbReference type="InterPro" id="IPR011992">
    <property type="entry name" value="EF-hand-dom_pair"/>
</dbReference>
<dbReference type="Proteomes" id="UP001140949">
    <property type="component" value="Unassembled WGS sequence"/>
</dbReference>
<evidence type="ECO:0000256" key="2">
    <source>
        <dbReference type="ARBA" id="ARBA00013251"/>
    </source>
</evidence>
<dbReference type="InterPro" id="IPR007685">
    <property type="entry name" value="RelA_SpoT"/>
</dbReference>
<dbReference type="Gene3D" id="1.10.238.10">
    <property type="entry name" value="EF-hand"/>
    <property type="match status" value="1"/>
</dbReference>
<dbReference type="PANTHER" id="PTHR21262">
    <property type="entry name" value="GUANOSINE-3',5'-BIS DIPHOSPHATE 3'-PYROPHOSPHOHYDROLASE"/>
    <property type="match status" value="1"/>
</dbReference>
<dbReference type="SMART" id="SM00054">
    <property type="entry name" value="EFh"/>
    <property type="match status" value="2"/>
</dbReference>
<gene>
    <name evidence="9" type="ORF">M6B38_165965</name>
</gene>
<dbReference type="FunFam" id="3.30.460.10:FF:000025">
    <property type="entry name" value="probable GTP diphosphokinase CRSH, chloroplastic"/>
    <property type="match status" value="1"/>
</dbReference>
<comment type="caution">
    <text evidence="9">The sequence shown here is derived from an EMBL/GenBank/DDBJ whole genome shotgun (WGS) entry which is preliminary data.</text>
</comment>
<evidence type="ECO:0000256" key="4">
    <source>
        <dbReference type="ARBA" id="ARBA00023016"/>
    </source>
</evidence>
<keyword evidence="5" id="KW-0342">GTP-binding</keyword>
<evidence type="ECO:0000256" key="5">
    <source>
        <dbReference type="ARBA" id="ARBA00023134"/>
    </source>
</evidence>
<feature type="region of interest" description="Disordered" evidence="6">
    <location>
        <begin position="1"/>
        <end position="24"/>
    </location>
</feature>
<dbReference type="CDD" id="cd00051">
    <property type="entry name" value="EFh"/>
    <property type="match status" value="1"/>
</dbReference>
<sequence length="581" mass="64585">MENISNNGGDLPRSSSPESSPPPMPLVELMGAFSELTERMGELSATSSQLLFKSLKLSIPLLQPLPLSPDGRPPLSRAFSVAFLLADLQMDAEVISASILREAMEEGAITVREVETWIGASTAQLLLESSRMKDVPSEAEDLDDESASELRKSCLTDHDIRAVILELAVKLDAMRHLGHLPKYHQQLTSLQVLKIYAPLAHAVGAGAMPLEMEDLSLRRLFPDAYLRVDTWLRSHETGSEALIEAHKNRLLDALDGDGELRGIVDGISIKGRFKSRFSTMKKLLRDGRRPEEIHDIFGLRVVFVTRSLGDGDRACYRTLEVIRALWEEVPSRTKDYIAKPKGSGYRSLHVAVDISEPEKPRPLMEIQIRTMEMDALGAASHSLYKGGINDPAEEERLKAIMVAAADDTALHLRDLPSSGHHRGRLEIDSENPVFRFLDTNGDGRISIEELGEVMGELGSGSKDAGELMQLLDANGDGFLSSEEFDLLQSQVRLLFLGDELVSMCNLCLFYRLPMLSSGLLTIELAIRNFVMFKLSSFTKSRLTVPEYLQVVRSYMTKKKPHIINMKGKGNQFLSIFFPLEN</sequence>
<dbReference type="EMBL" id="JANAVB010033219">
    <property type="protein sequence ID" value="KAJ6808858.1"/>
    <property type="molecule type" value="Genomic_DNA"/>
</dbReference>